<dbReference type="PANTHER" id="PTHR11566:SF223">
    <property type="entry name" value="PROTEIN 1C, PUTATIVE, EXPRESSED-RELATED"/>
    <property type="match status" value="1"/>
</dbReference>
<dbReference type="InParanoid" id="A0A7I4FAF9"/>
<sequence>EITFGVLTKLDLKDKGTYALDVNEDWLMELLVGMLDNQLQAAPKECPFDKHLSEQNVRGIVSEAYAPEQGRGPLIKRSLQFFRGPAEPVPDANLSRVSTKGGGCHFPVYVDWYNKNSRTSPTSVELGSEKKNGTQGVSITPNDSILAGFRCGRSQCGSVRWHVREAERSLMDHFYTQIGKREGKQLSAMLDEDPALMERRVQLSKRLELYEQARDEIDSVDCM</sequence>
<protein>
    <recommendedName>
        <fullName evidence="2">Dynamin GTPase effector domain-containing protein</fullName>
    </recommendedName>
</protein>
<dbReference type="InterPro" id="IPR003130">
    <property type="entry name" value="GED"/>
</dbReference>
<organism evidence="3 4">
    <name type="scientific">Physcomitrium patens</name>
    <name type="common">Spreading-leaved earth moss</name>
    <name type="synonym">Physcomitrella patens</name>
    <dbReference type="NCBI Taxonomy" id="3218"/>
    <lineage>
        <taxon>Eukaryota</taxon>
        <taxon>Viridiplantae</taxon>
        <taxon>Streptophyta</taxon>
        <taxon>Embryophyta</taxon>
        <taxon>Bryophyta</taxon>
        <taxon>Bryophytina</taxon>
        <taxon>Bryopsida</taxon>
        <taxon>Funariidae</taxon>
        <taxon>Funariales</taxon>
        <taxon>Funariaceae</taxon>
        <taxon>Physcomitrium</taxon>
    </lineage>
</organism>
<evidence type="ECO:0000256" key="1">
    <source>
        <dbReference type="SAM" id="MobiDB-lite"/>
    </source>
</evidence>
<dbReference type="GO" id="GO:0003924">
    <property type="term" value="F:GTPase activity"/>
    <property type="evidence" value="ECO:0007669"/>
    <property type="project" value="InterPro"/>
</dbReference>
<accession>A0A7I4FAF9</accession>
<reference evidence="3 4" key="2">
    <citation type="journal article" date="2018" name="Plant J.">
        <title>The Physcomitrella patens chromosome-scale assembly reveals moss genome structure and evolution.</title>
        <authorList>
            <person name="Lang D."/>
            <person name="Ullrich K.K."/>
            <person name="Murat F."/>
            <person name="Fuchs J."/>
            <person name="Jenkins J."/>
            <person name="Haas F.B."/>
            <person name="Piednoel M."/>
            <person name="Gundlach H."/>
            <person name="Van Bel M."/>
            <person name="Meyberg R."/>
            <person name="Vives C."/>
            <person name="Morata J."/>
            <person name="Symeonidi A."/>
            <person name="Hiss M."/>
            <person name="Muchero W."/>
            <person name="Kamisugi Y."/>
            <person name="Saleh O."/>
            <person name="Blanc G."/>
            <person name="Decker E.L."/>
            <person name="van Gessel N."/>
            <person name="Grimwood J."/>
            <person name="Hayes R.D."/>
            <person name="Graham S.W."/>
            <person name="Gunter L.E."/>
            <person name="McDaniel S.F."/>
            <person name="Hoernstein S.N.W."/>
            <person name="Larsson A."/>
            <person name="Li F.W."/>
            <person name="Perroud P.F."/>
            <person name="Phillips J."/>
            <person name="Ranjan P."/>
            <person name="Rokshar D.S."/>
            <person name="Rothfels C.J."/>
            <person name="Schneider L."/>
            <person name="Shu S."/>
            <person name="Stevenson D.W."/>
            <person name="Thummler F."/>
            <person name="Tillich M."/>
            <person name="Villarreal Aguilar J.C."/>
            <person name="Widiez T."/>
            <person name="Wong G.K."/>
            <person name="Wymore A."/>
            <person name="Zhang Y."/>
            <person name="Zimmer A.D."/>
            <person name="Quatrano R.S."/>
            <person name="Mayer K.F.X."/>
            <person name="Goodstein D."/>
            <person name="Casacuberta J.M."/>
            <person name="Vandepoele K."/>
            <person name="Reski R."/>
            <person name="Cuming A.C."/>
            <person name="Tuskan G.A."/>
            <person name="Maumus F."/>
            <person name="Salse J."/>
            <person name="Schmutz J."/>
            <person name="Rensing S.A."/>
        </authorList>
    </citation>
    <scope>NUCLEOTIDE SEQUENCE [LARGE SCALE GENOMIC DNA]</scope>
    <source>
        <strain evidence="3 4">cv. Gransden 2004</strain>
    </source>
</reference>
<dbReference type="SMART" id="SM00302">
    <property type="entry name" value="GED"/>
    <property type="match status" value="1"/>
</dbReference>
<feature type="region of interest" description="Disordered" evidence="1">
    <location>
        <begin position="120"/>
        <end position="139"/>
    </location>
</feature>
<evidence type="ECO:0000313" key="4">
    <source>
        <dbReference type="Proteomes" id="UP000006727"/>
    </source>
</evidence>
<name>A0A7I4FAF9_PHYPA</name>
<dbReference type="AlphaFoldDB" id="A0A7I4FAF9"/>
<proteinExistence type="predicted"/>
<dbReference type="Gramene" id="Pp3c19_4780V3.2">
    <property type="protein sequence ID" value="Pp3c19_4780V3.2"/>
    <property type="gene ID" value="Pp3c19_4780"/>
</dbReference>
<dbReference type="GO" id="GO:0005525">
    <property type="term" value="F:GTP binding"/>
    <property type="evidence" value="ECO:0007669"/>
    <property type="project" value="InterPro"/>
</dbReference>
<dbReference type="Pfam" id="PF02212">
    <property type="entry name" value="GED"/>
    <property type="match status" value="1"/>
</dbReference>
<reference evidence="3 4" key="1">
    <citation type="journal article" date="2008" name="Science">
        <title>The Physcomitrella genome reveals evolutionary insights into the conquest of land by plants.</title>
        <authorList>
            <person name="Rensing S."/>
            <person name="Lang D."/>
            <person name="Zimmer A."/>
            <person name="Terry A."/>
            <person name="Salamov A."/>
            <person name="Shapiro H."/>
            <person name="Nishiyama T."/>
            <person name="Perroud P.-F."/>
            <person name="Lindquist E."/>
            <person name="Kamisugi Y."/>
            <person name="Tanahashi T."/>
            <person name="Sakakibara K."/>
            <person name="Fujita T."/>
            <person name="Oishi K."/>
            <person name="Shin-I T."/>
            <person name="Kuroki Y."/>
            <person name="Toyoda A."/>
            <person name="Suzuki Y."/>
            <person name="Hashimoto A."/>
            <person name="Yamaguchi K."/>
            <person name="Sugano A."/>
            <person name="Kohara Y."/>
            <person name="Fujiyama A."/>
            <person name="Anterola A."/>
            <person name="Aoki S."/>
            <person name="Ashton N."/>
            <person name="Barbazuk W.B."/>
            <person name="Barker E."/>
            <person name="Bennetzen J."/>
            <person name="Bezanilla M."/>
            <person name="Blankenship R."/>
            <person name="Cho S.H."/>
            <person name="Dutcher S."/>
            <person name="Estelle M."/>
            <person name="Fawcett J.A."/>
            <person name="Gundlach H."/>
            <person name="Hanada K."/>
            <person name="Heyl A."/>
            <person name="Hicks K.A."/>
            <person name="Hugh J."/>
            <person name="Lohr M."/>
            <person name="Mayer K."/>
            <person name="Melkozernov A."/>
            <person name="Murata T."/>
            <person name="Nelson D."/>
            <person name="Pils B."/>
            <person name="Prigge M."/>
            <person name="Reiss B."/>
            <person name="Renner T."/>
            <person name="Rombauts S."/>
            <person name="Rushton P."/>
            <person name="Sanderfoot A."/>
            <person name="Schween G."/>
            <person name="Shiu S.-H."/>
            <person name="Stueber K."/>
            <person name="Theodoulou F.L."/>
            <person name="Tu H."/>
            <person name="Van de Peer Y."/>
            <person name="Verrier P.J."/>
            <person name="Waters E."/>
            <person name="Wood A."/>
            <person name="Yang L."/>
            <person name="Cove D."/>
            <person name="Cuming A."/>
            <person name="Hasebe M."/>
            <person name="Lucas S."/>
            <person name="Mishler D.B."/>
            <person name="Reski R."/>
            <person name="Grigoriev I."/>
            <person name="Quatrano R.S."/>
            <person name="Boore J.L."/>
        </authorList>
    </citation>
    <scope>NUCLEOTIDE SEQUENCE [LARGE SCALE GENOMIC DNA]</scope>
    <source>
        <strain evidence="3 4">cv. Gransden 2004</strain>
    </source>
</reference>
<dbReference type="InterPro" id="IPR022812">
    <property type="entry name" value="Dynamin"/>
</dbReference>
<dbReference type="Proteomes" id="UP000006727">
    <property type="component" value="Chromosome 19"/>
</dbReference>
<feature type="domain" description="Dynamin GTPase effector" evidence="2">
    <location>
        <begin position="118"/>
        <end position="220"/>
    </location>
</feature>
<dbReference type="EnsemblPlants" id="Pp3c19_4780V3.2">
    <property type="protein sequence ID" value="Pp3c19_4780V3.2"/>
    <property type="gene ID" value="Pp3c19_4780"/>
</dbReference>
<keyword evidence="4" id="KW-1185">Reference proteome</keyword>
<dbReference type="PANTHER" id="PTHR11566">
    <property type="entry name" value="DYNAMIN"/>
    <property type="match status" value="1"/>
</dbReference>
<evidence type="ECO:0000313" key="3">
    <source>
        <dbReference type="EnsemblPlants" id="Pp3c19_4780V3.2"/>
    </source>
</evidence>
<evidence type="ECO:0000259" key="2">
    <source>
        <dbReference type="SMART" id="SM00302"/>
    </source>
</evidence>
<dbReference type="EMBL" id="ABEU02000019">
    <property type="status" value="NOT_ANNOTATED_CDS"/>
    <property type="molecule type" value="Genomic_DNA"/>
</dbReference>
<reference evidence="3" key="3">
    <citation type="submission" date="2020-12" db="UniProtKB">
        <authorList>
            <consortium name="EnsemblPlants"/>
        </authorList>
    </citation>
    <scope>IDENTIFICATION</scope>
</reference>